<keyword evidence="1" id="KW-1133">Transmembrane helix</keyword>
<feature type="transmembrane region" description="Helical" evidence="1">
    <location>
        <begin position="159"/>
        <end position="179"/>
    </location>
</feature>
<name>A0AA90ZKT5_9BACT</name>
<comment type="caution">
    <text evidence="4">The sequence shown here is derived from an EMBL/GenBank/DDBJ whole genome shotgun (WGS) entry which is preliminary data.</text>
</comment>
<reference evidence="5" key="1">
    <citation type="submission" date="2019-09" db="EMBL/GenBank/DDBJ databases">
        <title>Distinct polysaccharide growth profiles of human intestinal Prevotella copri isolates.</title>
        <authorList>
            <person name="Fehlner-Peach H."/>
            <person name="Magnabosco C."/>
            <person name="Raghavan V."/>
            <person name="Scher J.U."/>
            <person name="Tett A."/>
            <person name="Cox L.M."/>
            <person name="Gottsegen C."/>
            <person name="Watters A."/>
            <person name="Wiltshire- Gordon J.D."/>
            <person name="Segata N."/>
            <person name="Bonneau R."/>
            <person name="Littman D.R."/>
        </authorList>
    </citation>
    <scope>NUCLEOTIDE SEQUENCE [LARGE SCALE GENOMIC DNA]</scope>
    <source>
        <strain evidence="5">iAQ1179</strain>
    </source>
</reference>
<gene>
    <name evidence="4" type="ORF">F7D95_05820</name>
    <name evidence="3" type="ORF">NNC64_04860</name>
</gene>
<dbReference type="Proteomes" id="UP000442105">
    <property type="component" value="Unassembled WGS sequence"/>
</dbReference>
<dbReference type="InterPro" id="IPR036938">
    <property type="entry name" value="PAP2/HPO_sf"/>
</dbReference>
<protein>
    <submittedName>
        <fullName evidence="4">Phosphatase PAP2 family protein</fullName>
    </submittedName>
</protein>
<organism evidence="4 5">
    <name type="scientific">Segatella copri</name>
    <dbReference type="NCBI Taxonomy" id="165179"/>
    <lineage>
        <taxon>Bacteria</taxon>
        <taxon>Pseudomonadati</taxon>
        <taxon>Bacteroidota</taxon>
        <taxon>Bacteroidia</taxon>
        <taxon>Bacteroidales</taxon>
        <taxon>Prevotellaceae</taxon>
        <taxon>Segatella</taxon>
    </lineage>
</organism>
<feature type="transmembrane region" description="Helical" evidence="1">
    <location>
        <begin position="184"/>
        <end position="201"/>
    </location>
</feature>
<dbReference type="Proteomes" id="UP001205531">
    <property type="component" value="Unassembled WGS sequence"/>
</dbReference>
<evidence type="ECO:0000313" key="4">
    <source>
        <dbReference type="EMBL" id="MQN12346.1"/>
    </source>
</evidence>
<feature type="domain" description="Phosphatidic acid phosphatase type 2/haloperoxidase" evidence="2">
    <location>
        <begin position="134"/>
        <end position="201"/>
    </location>
</feature>
<dbReference type="SUPFAM" id="SSF48317">
    <property type="entry name" value="Acid phosphatase/Vanadium-dependent haloperoxidase"/>
    <property type="match status" value="1"/>
</dbReference>
<dbReference type="EMBL" id="VZCW01000149">
    <property type="protein sequence ID" value="MQN12346.1"/>
    <property type="molecule type" value="Genomic_DNA"/>
</dbReference>
<accession>A0AA90ZKT5</accession>
<feature type="transmembrane region" description="Helical" evidence="1">
    <location>
        <begin position="109"/>
        <end position="130"/>
    </location>
</feature>
<dbReference type="AlphaFoldDB" id="A0AA90ZKT5"/>
<keyword evidence="1" id="KW-0812">Transmembrane</keyword>
<dbReference type="CDD" id="cd01610">
    <property type="entry name" value="PAP2_like"/>
    <property type="match status" value="1"/>
</dbReference>
<sequence length="202" mass="22768">MKEKNIIFTARIMSMIFTPFYLPIVGLIALFIFSYMSLLPMMYKLVMLAMVYLLTVVAPSLLIHLYRLCQGWTSHELGRKERRLVPYIISIVCYFACFFWMEYRNTPRVISIIVVVALTIQMVCALINIWWKISTHTAAIGGVAGGLVSYSIAFSFNPLWWLCFVLILAGAVGTARMILRQHSLSQVVGGFLVGAACAILVI</sequence>
<evidence type="ECO:0000256" key="1">
    <source>
        <dbReference type="SAM" id="Phobius"/>
    </source>
</evidence>
<dbReference type="InterPro" id="IPR000326">
    <property type="entry name" value="PAP2/HPO"/>
</dbReference>
<reference evidence="3" key="2">
    <citation type="submission" date="2022-07" db="EMBL/GenBank/DDBJ databases">
        <title>Prevotella copri.</title>
        <authorList>
            <person name="Yang C."/>
        </authorList>
    </citation>
    <scope>NUCLEOTIDE SEQUENCE</scope>
    <source>
        <strain evidence="3">HF2107</strain>
    </source>
</reference>
<feature type="transmembrane region" description="Helical" evidence="1">
    <location>
        <begin position="84"/>
        <end position="103"/>
    </location>
</feature>
<proteinExistence type="predicted"/>
<dbReference type="Gene3D" id="1.20.144.10">
    <property type="entry name" value="Phosphatidic acid phosphatase type 2/haloperoxidase"/>
    <property type="match status" value="1"/>
</dbReference>
<dbReference type="Pfam" id="PF01569">
    <property type="entry name" value="PAP2"/>
    <property type="match status" value="1"/>
</dbReference>
<feature type="transmembrane region" description="Helical" evidence="1">
    <location>
        <begin position="42"/>
        <end position="63"/>
    </location>
</feature>
<dbReference type="RefSeq" id="WP_117663599.1">
    <property type="nucleotide sequence ID" value="NZ_CABOGV010000030.1"/>
</dbReference>
<evidence type="ECO:0000259" key="2">
    <source>
        <dbReference type="Pfam" id="PF01569"/>
    </source>
</evidence>
<evidence type="ECO:0000313" key="3">
    <source>
        <dbReference type="EMBL" id="MCP9563899.1"/>
    </source>
</evidence>
<dbReference type="EMBL" id="JANDWZ010000007">
    <property type="protein sequence ID" value="MCP9563899.1"/>
    <property type="molecule type" value="Genomic_DNA"/>
</dbReference>
<feature type="transmembrane region" description="Helical" evidence="1">
    <location>
        <begin position="12"/>
        <end position="36"/>
    </location>
</feature>
<reference evidence="4" key="3">
    <citation type="submission" date="2022-12" db="EMBL/GenBank/DDBJ databases">
        <title>Distinct polysaccharide growth profiles of human intestinal Prevotella copri isolates.</title>
        <authorList>
            <person name="Fehlner-Peach H."/>
            <person name="Magnabosco C."/>
            <person name="Raghavan V."/>
            <person name="Scher J.U."/>
            <person name="Tett A."/>
            <person name="Cox L.M."/>
            <person name="Gottsegen C."/>
            <person name="Watters A."/>
            <person name="Wiltshire- Gordon J.D."/>
            <person name="Segata N."/>
            <person name="Bonneau R."/>
            <person name="Littman D.R."/>
        </authorList>
    </citation>
    <scope>NUCLEOTIDE SEQUENCE</scope>
    <source>
        <strain evidence="4">IAQ1179</strain>
    </source>
</reference>
<keyword evidence="1" id="KW-0472">Membrane</keyword>
<evidence type="ECO:0000313" key="5">
    <source>
        <dbReference type="Proteomes" id="UP000442105"/>
    </source>
</evidence>